<evidence type="ECO:0000313" key="4">
    <source>
        <dbReference type="EMBL" id="CAD8693349.1"/>
    </source>
</evidence>
<dbReference type="AlphaFoldDB" id="A0A7S0S100"/>
<feature type="region of interest" description="Disordered" evidence="2">
    <location>
        <begin position="540"/>
        <end position="674"/>
    </location>
</feature>
<evidence type="ECO:0000256" key="2">
    <source>
        <dbReference type="SAM" id="MobiDB-lite"/>
    </source>
</evidence>
<evidence type="ECO:0000256" key="1">
    <source>
        <dbReference type="ARBA" id="ARBA00007558"/>
    </source>
</evidence>
<feature type="compositionally biased region" description="Low complexity" evidence="2">
    <location>
        <begin position="595"/>
        <end position="642"/>
    </location>
</feature>
<organism evidence="4">
    <name type="scientific">Chlamydomonas leiostraca</name>
    <dbReference type="NCBI Taxonomy" id="1034604"/>
    <lineage>
        <taxon>Eukaryota</taxon>
        <taxon>Viridiplantae</taxon>
        <taxon>Chlorophyta</taxon>
        <taxon>core chlorophytes</taxon>
        <taxon>Chlorophyceae</taxon>
        <taxon>CS clade</taxon>
        <taxon>Chlamydomonadales</taxon>
        <taxon>Chlamydomonadaceae</taxon>
        <taxon>Chlamydomonas</taxon>
    </lineage>
</organism>
<dbReference type="InterPro" id="IPR054549">
    <property type="entry name" value="UVB_sens_RUS_dom"/>
</dbReference>
<name>A0A7S0S100_9CHLO</name>
<dbReference type="PANTHER" id="PTHR12770:SF22">
    <property type="entry name" value="PROTEIN ROOT UVB SENSITIVE 1, CHLOROPLASTIC"/>
    <property type="match status" value="1"/>
</dbReference>
<dbReference type="EMBL" id="HBFB01031296">
    <property type="protein sequence ID" value="CAD8693349.1"/>
    <property type="molecule type" value="Transcribed_RNA"/>
</dbReference>
<dbReference type="InterPro" id="IPR006968">
    <property type="entry name" value="RUS_fam"/>
</dbReference>
<evidence type="ECO:0000259" key="3">
    <source>
        <dbReference type="Pfam" id="PF04884"/>
    </source>
</evidence>
<feature type="compositionally biased region" description="Low complexity" evidence="2">
    <location>
        <begin position="651"/>
        <end position="666"/>
    </location>
</feature>
<feature type="compositionally biased region" description="Low complexity" evidence="2">
    <location>
        <begin position="696"/>
        <end position="719"/>
    </location>
</feature>
<protein>
    <recommendedName>
        <fullName evidence="3">Protein root UVB sensitive/RUS domain-containing protein</fullName>
    </recommendedName>
</protein>
<feature type="region of interest" description="Disordered" evidence="2">
    <location>
        <begin position="364"/>
        <end position="401"/>
    </location>
</feature>
<feature type="compositionally biased region" description="Basic and acidic residues" evidence="2">
    <location>
        <begin position="735"/>
        <end position="747"/>
    </location>
</feature>
<dbReference type="PANTHER" id="PTHR12770">
    <property type="entry name" value="RUS1 FAMILY PROTEIN C16ORF58"/>
    <property type="match status" value="1"/>
</dbReference>
<comment type="similarity">
    <text evidence="1">Belongs to the RUS1 family.</text>
</comment>
<feature type="domain" description="Protein root UVB sensitive/RUS" evidence="3">
    <location>
        <begin position="96"/>
        <end position="329"/>
    </location>
</feature>
<reference evidence="4" key="1">
    <citation type="submission" date="2021-01" db="EMBL/GenBank/DDBJ databases">
        <authorList>
            <person name="Corre E."/>
            <person name="Pelletier E."/>
            <person name="Niang G."/>
            <person name="Scheremetjew M."/>
            <person name="Finn R."/>
            <person name="Kale V."/>
            <person name="Holt S."/>
            <person name="Cochrane G."/>
            <person name="Meng A."/>
            <person name="Brown T."/>
            <person name="Cohen L."/>
        </authorList>
    </citation>
    <scope>NUCLEOTIDE SEQUENCE</scope>
    <source>
        <strain evidence="4">SAG 11-49</strain>
    </source>
</reference>
<accession>A0A7S0S100</accession>
<proteinExistence type="inferred from homology"/>
<dbReference type="Pfam" id="PF04884">
    <property type="entry name" value="UVB_sens_prot"/>
    <property type="match status" value="1"/>
</dbReference>
<gene>
    <name evidence="4" type="ORF">CLEI1391_LOCUS17532</name>
</gene>
<feature type="compositionally biased region" description="Low complexity" evidence="2">
    <location>
        <begin position="369"/>
        <end position="401"/>
    </location>
</feature>
<sequence length="793" mass="81991">MQGAAQLVRLALLGSGRGRSISWSRCFTTGNRDEPDEQGTWTVVQTRKGLVKTFRVEGSPASGYALTKHIVAQEAALAAKELGADVNETLWGGITRRVRSFLKSTFLPAGYPQTVGPGYLSYVGWQLLTNFAVTANSVLASTFMLYSVGLGAGAIPTAGALNWVLKDGLGQMGTLIFGKTIAHSFDVHSKSWYFLSMVKLKVATGLEILTILLPGHFLVMGSLANSLKGLAWMANGSTRSVFNLSFALDNNIADITAKGTSQYICASMFGTVAGASLCTWVGQDTHAALACYSALTVVTLAGAYTTVKTIPLATLNSTRLQLLCESYLNAISDAAAERYARQHARLTSTRTAATATTSGPACAISVSPDGSLDTDTAGDTGSSSSSAADGATGTSNPAEGAMGGAAEFERAYDEYLDPQVPSPVELAAEDPPLPWLLGDARVLNPALIVGGLERVLDGSHPELLVVLLTTFRLSKALVVPRGPTALHVVLHEEAAPRDILQAYLQACLLRRRLKAGEGLGATIAIAEQGVRARQRAGRGLLQGWPAPKPPIVPPAHYGVDAPPAPGAPVTSSSSSKEGKQDFVVGLSSAASQPDSAGAGTSSSAASSSTSSIGSSIPAGTGASSTSTSSSSSEGSGTRQASSTVAGPSVPAAGSRSAATSSSTTNSGRGGGGAKYALAPEPALWRCASHEGRDARSSGSSSSKSGVSRSSASSGSSSSSAHKTPPPPPAPGDPGYARRDPDDHSRAMAELRIVLQDTLQTAERLSSPFMRSLEEAGWRVERIVVEADRRRARW</sequence>
<feature type="region of interest" description="Disordered" evidence="2">
    <location>
        <begin position="688"/>
        <end position="747"/>
    </location>
</feature>